<protein>
    <submittedName>
        <fullName evidence="1">Uncharacterized protein</fullName>
    </submittedName>
</protein>
<dbReference type="PANTHER" id="PTHR32114">
    <property type="entry name" value="ABC TRANSPORTER ABCH.3"/>
    <property type="match status" value="1"/>
</dbReference>
<reference evidence="2" key="1">
    <citation type="submission" date="2013-09" db="EMBL/GenBank/DDBJ databases">
        <authorList>
            <person name="Zeng Z."/>
            <person name="Chen C."/>
        </authorList>
    </citation>
    <scope>NUCLEOTIDE SEQUENCE [LARGE SCALE GENOMIC DNA]</scope>
    <source>
        <strain evidence="2">DK69</strain>
    </source>
</reference>
<evidence type="ECO:0000313" key="1">
    <source>
        <dbReference type="EMBL" id="KGO92819.1"/>
    </source>
</evidence>
<accession>V6RZM9</accession>
<dbReference type="OrthoDB" id="1023918at2"/>
<keyword evidence="2" id="KW-1185">Reference proteome</keyword>
<dbReference type="EMBL" id="JRLZ01000022">
    <property type="protein sequence ID" value="KGO92819.1"/>
    <property type="molecule type" value="Genomic_DNA"/>
</dbReference>
<dbReference type="AlphaFoldDB" id="V6RZM9"/>
<reference evidence="1 2" key="2">
    <citation type="journal article" date="2015" name="Stand. Genomic Sci.">
        <title>High quality draft genomic sequence of Flavobacterium enshiense DK69(T) and comparison among Flavobacterium genomes.</title>
        <authorList>
            <person name="Zeng Z."/>
            <person name="Chen C."/>
            <person name="Du H."/>
            <person name="Wang G."/>
            <person name="Li M."/>
        </authorList>
    </citation>
    <scope>NUCLEOTIDE SEQUENCE [LARGE SCALE GENOMIC DNA]</scope>
    <source>
        <strain evidence="1 2">DK69</strain>
    </source>
</reference>
<dbReference type="STRING" id="1107311.Q767_15360"/>
<evidence type="ECO:0000313" key="2">
    <source>
        <dbReference type="Proteomes" id="UP000030149"/>
    </source>
</evidence>
<name>V6RZM9_9FLAO</name>
<dbReference type="GO" id="GO:0006302">
    <property type="term" value="P:double-strand break repair"/>
    <property type="evidence" value="ECO:0007669"/>
    <property type="project" value="InterPro"/>
</dbReference>
<dbReference type="InterPro" id="IPR027417">
    <property type="entry name" value="P-loop_NTPase"/>
</dbReference>
<gene>
    <name evidence="1" type="ORF">Q767_15360</name>
</gene>
<dbReference type="GO" id="GO:0016887">
    <property type="term" value="F:ATP hydrolysis activity"/>
    <property type="evidence" value="ECO:0007669"/>
    <property type="project" value="InterPro"/>
</dbReference>
<dbReference type="Proteomes" id="UP000030149">
    <property type="component" value="Unassembled WGS sequence"/>
</dbReference>
<dbReference type="PATRIC" id="fig|1107311.3.peg.3077"/>
<organism evidence="1 2">
    <name type="scientific">Flavobacterium enshiense DK69</name>
    <dbReference type="NCBI Taxonomy" id="1107311"/>
    <lineage>
        <taxon>Bacteria</taxon>
        <taxon>Pseudomonadati</taxon>
        <taxon>Bacteroidota</taxon>
        <taxon>Flavobacteriia</taxon>
        <taxon>Flavobacteriales</taxon>
        <taxon>Flavobacteriaceae</taxon>
        <taxon>Flavobacterium</taxon>
    </lineage>
</organism>
<dbReference type="Gene3D" id="3.40.50.300">
    <property type="entry name" value="P-loop containing nucleotide triphosphate hydrolases"/>
    <property type="match status" value="2"/>
</dbReference>
<sequence length="809" mass="93157">MSIKINNLKIKGIRGAIDTLELPLNGKSILLYGDNGTGKSSISDAIEWFYTNKIKHLSTPEIDTNDAIRNAKLLEVETSEVSISYTNSTLDSVKTLSFKNGKLVQKGSNTSEEFKKYLDDSEKENLISRYQFIRNFVDSTKGEKLKHLSDIIGFEQVTKIKAVLQKSVSNAKGLLKAQNFESQINSQKQILIDKLGASITQEKNLFDTINEKIKKLNTGIEVTSFEDINRLLVYLNKDVNADQQFELKFLEDSRNALMLLNSEVKLLDEEYSKYYSEFDIIANDVEAIKQTFFEDLLKAGTKILSNKYLKEDNCPLCLQTKNSDELLSEIKNRLAEIEESSKKKEKFKISLDSVKGIAVERIKRLDVLLNNSQIDKEENKVVKDGLNAIKTKIQSYKNTADIKVTSGEKLPVLDILKFVEEDFEFLKVINDRIFKIQEAQKGESTTVLFSNITASKDAFLNIKKYESHKIILENQQKSFELIYEEFEKKQKQGLDNFINSFSVKINEYYQFMNPDEPFQDIEIITKGEADELDGLTIKYKYNDKWEINPLKHFSESHLNCLGLSFFLASVDAFNNENDFIILDDVISSFDSNHRRRFADLLFDKFSKHQIILLTHEKEWFDNIISPKAKNKGWIVNEIKWTETKGTHLKEKPSDLKESILYQLAEGNTENIGNPMRKYLEHFLKDIALNLEAKLSFKYNDSNEHRMPYELLMSIRSEIKKSSTELKSHYPLLDRIESSALFGNALSHDNPIKASSGDINSFWADIVELEKLFICQEANCKRPKVSLLNYDTVAQKIRCGCDTTKYDWKR</sequence>
<comment type="caution">
    <text evidence="1">The sequence shown here is derived from an EMBL/GenBank/DDBJ whole genome shotgun (WGS) entry which is preliminary data.</text>
</comment>
<proteinExistence type="predicted"/>
<dbReference type="eggNOG" id="COG1196">
    <property type="taxonomic scope" value="Bacteria"/>
</dbReference>
<dbReference type="SUPFAM" id="SSF52540">
    <property type="entry name" value="P-loop containing nucleoside triphosphate hydrolases"/>
    <property type="match status" value="1"/>
</dbReference>
<dbReference type="RefSeq" id="WP_023575066.1">
    <property type="nucleotide sequence ID" value="NZ_AVCS01000040.1"/>
</dbReference>
<dbReference type="PANTHER" id="PTHR32114:SF2">
    <property type="entry name" value="ABC TRANSPORTER ABCH.3"/>
    <property type="match status" value="1"/>
</dbReference>